<name>A0AAW1P413_9CHLO</name>
<dbReference type="Pfam" id="PF04910">
    <property type="entry name" value="Tcf25"/>
    <property type="match status" value="1"/>
</dbReference>
<feature type="region of interest" description="Disordered" evidence="1">
    <location>
        <begin position="456"/>
        <end position="484"/>
    </location>
</feature>
<dbReference type="AlphaFoldDB" id="A0AAW1P413"/>
<proteinExistence type="predicted"/>
<evidence type="ECO:0000313" key="3">
    <source>
        <dbReference type="Proteomes" id="UP001465755"/>
    </source>
</evidence>
<accession>A0AAW1P413</accession>
<feature type="region of interest" description="Disordered" evidence="1">
    <location>
        <begin position="790"/>
        <end position="826"/>
    </location>
</feature>
<feature type="compositionally biased region" description="Low complexity" evidence="1">
    <location>
        <begin position="713"/>
        <end position="735"/>
    </location>
</feature>
<feature type="region of interest" description="Disordered" evidence="1">
    <location>
        <begin position="1"/>
        <end position="121"/>
    </location>
</feature>
<sequence length="826" mass="90644">MAARRLQKLRGEDLPTIATSSDDSDTEDAPRSQQPFNAFDLLAGRPSGLTEDDQQEDEPEASAEASDSVNDRQLSAEASPQSKPLPSQARGKKKKKGKKNQHSTSERDKSGAAASTTAEASEDDIDAALRELALQDGQPQIADPTLAGLLAGRSGGAQAEADYSNPLDVDARKLKPDGELKRIFGAQTVKEVMRDHDQSLPGLDQAPRRIRRLAARGQIRPHAMRPGVLITPKPYWPAYNSTLVMEESDYVPPSADGEHWLQPEGYRMRYYHDIHYQVAQESFRRAQATYDPNNILAHLQVYPYHAEALLAMAELERGLAHNEQAEDYLERAVYALEMAWPSRVNPALVHVSMSWNEEVNKPLFRALFLYAQSLGRRGLHATALEVCKLLLNLDWRDPMGAVFIINYFAIRAHDYTFVKRYARKKANSPLDLVIPGFAYSYALALFLNHKKASTQQSSKHKAGSSSRGASPSQPQDDAEDNGETAHEQLVRAALLYPLVLAQLIPRLQDQGVAKDGQWAAIMQRKLFAQASDEGSGSLGHLTALYVERHHSLWKVPEVLAWLKQAADEASSMDDEATDPTLDYTITRNNAADGTSTAAGSSADAQQPLQMATLRRLLHPPGDNIYSHLHLHDFSDVVQRLPEEELQQLMGAGPRMQVQEDAEERVNAIAAEVIERIRRDHPNGDIDPELIREVIQAAQLAEGGEWPPPGQQGGEAAAAAAPDQPGNVPAAAAAAPAAPPAAPAAAQRQQPPAQPAQPRPNIFPAVQQMPEEQLRAVHPIVAMLRTLLPWTDAGQQPDYGNDAMVDDDEDEYETDNGTEPDDQQSAT</sequence>
<evidence type="ECO:0000313" key="2">
    <source>
        <dbReference type="EMBL" id="KAK9803707.1"/>
    </source>
</evidence>
<keyword evidence="3" id="KW-1185">Reference proteome</keyword>
<dbReference type="GO" id="GO:1990112">
    <property type="term" value="C:RQC complex"/>
    <property type="evidence" value="ECO:0007669"/>
    <property type="project" value="TreeGrafter"/>
</dbReference>
<protein>
    <recommendedName>
        <fullName evidence="4">Transcription factor 25</fullName>
    </recommendedName>
</protein>
<dbReference type="PANTHER" id="PTHR22684">
    <property type="entry name" value="NULP1-RELATED"/>
    <property type="match status" value="1"/>
</dbReference>
<feature type="compositionally biased region" description="Polar residues" evidence="1">
    <location>
        <begin position="71"/>
        <end position="85"/>
    </location>
</feature>
<reference evidence="2 3" key="1">
    <citation type="journal article" date="2024" name="Nat. Commun.">
        <title>Phylogenomics reveals the evolutionary origins of lichenization in chlorophyte algae.</title>
        <authorList>
            <person name="Puginier C."/>
            <person name="Libourel C."/>
            <person name="Otte J."/>
            <person name="Skaloud P."/>
            <person name="Haon M."/>
            <person name="Grisel S."/>
            <person name="Petersen M."/>
            <person name="Berrin J.G."/>
            <person name="Delaux P.M."/>
            <person name="Dal Grande F."/>
            <person name="Keller J."/>
        </authorList>
    </citation>
    <scope>NUCLEOTIDE SEQUENCE [LARGE SCALE GENOMIC DNA]</scope>
    <source>
        <strain evidence="2 3">SAG 2036</strain>
    </source>
</reference>
<gene>
    <name evidence="2" type="ORF">WJX73_003923</name>
</gene>
<evidence type="ECO:0000256" key="1">
    <source>
        <dbReference type="SAM" id="MobiDB-lite"/>
    </source>
</evidence>
<feature type="compositionally biased region" description="Acidic residues" evidence="1">
    <location>
        <begin position="50"/>
        <end position="61"/>
    </location>
</feature>
<feature type="compositionally biased region" description="Polar residues" evidence="1">
    <location>
        <begin position="463"/>
        <end position="475"/>
    </location>
</feature>
<comment type="caution">
    <text evidence="2">The sequence shown here is derived from an EMBL/GenBank/DDBJ whole genome shotgun (WGS) entry which is preliminary data.</text>
</comment>
<dbReference type="Proteomes" id="UP001465755">
    <property type="component" value="Unassembled WGS sequence"/>
</dbReference>
<dbReference type="PANTHER" id="PTHR22684:SF0">
    <property type="entry name" value="RIBOSOME QUALITY CONTROL COMPLEX SUBUNIT TCF25"/>
    <property type="match status" value="1"/>
</dbReference>
<feature type="compositionally biased region" description="Basic residues" evidence="1">
    <location>
        <begin position="90"/>
        <end position="101"/>
    </location>
</feature>
<dbReference type="EMBL" id="JALJOQ010000057">
    <property type="protein sequence ID" value="KAK9803707.1"/>
    <property type="molecule type" value="Genomic_DNA"/>
</dbReference>
<evidence type="ECO:0008006" key="4">
    <source>
        <dbReference type="Google" id="ProtNLM"/>
    </source>
</evidence>
<feature type="compositionally biased region" description="Acidic residues" evidence="1">
    <location>
        <begin position="803"/>
        <end position="826"/>
    </location>
</feature>
<organism evidence="2 3">
    <name type="scientific">Symbiochloris irregularis</name>
    <dbReference type="NCBI Taxonomy" id="706552"/>
    <lineage>
        <taxon>Eukaryota</taxon>
        <taxon>Viridiplantae</taxon>
        <taxon>Chlorophyta</taxon>
        <taxon>core chlorophytes</taxon>
        <taxon>Trebouxiophyceae</taxon>
        <taxon>Trebouxiales</taxon>
        <taxon>Trebouxiaceae</taxon>
        <taxon>Symbiochloris</taxon>
    </lineage>
</organism>
<feature type="region of interest" description="Disordered" evidence="1">
    <location>
        <begin position="702"/>
        <end position="760"/>
    </location>
</feature>
<dbReference type="InterPro" id="IPR006994">
    <property type="entry name" value="TCF25/Rqc1"/>
</dbReference>